<accession>A0A951UMH3</accession>
<reference evidence="1" key="1">
    <citation type="submission" date="2021-05" db="EMBL/GenBank/DDBJ databases">
        <authorList>
            <person name="Pietrasiak N."/>
            <person name="Ward R."/>
            <person name="Stajich J.E."/>
            <person name="Kurbessoian T."/>
        </authorList>
    </citation>
    <scope>NUCLEOTIDE SEQUENCE</scope>
    <source>
        <strain evidence="1">UHER 2000/2452</strain>
    </source>
</reference>
<comment type="caution">
    <text evidence="1">The sequence shown here is derived from an EMBL/GenBank/DDBJ whole genome shotgun (WGS) entry which is preliminary data.</text>
</comment>
<reference evidence="1" key="2">
    <citation type="journal article" date="2022" name="Microbiol. Resour. Announc.">
        <title>Metagenome Sequencing to Explore Phylogenomics of Terrestrial Cyanobacteria.</title>
        <authorList>
            <person name="Ward R.D."/>
            <person name="Stajich J.E."/>
            <person name="Johansen J.R."/>
            <person name="Huntemann M."/>
            <person name="Clum A."/>
            <person name="Foster B."/>
            <person name="Foster B."/>
            <person name="Roux S."/>
            <person name="Palaniappan K."/>
            <person name="Varghese N."/>
            <person name="Mukherjee S."/>
            <person name="Reddy T.B.K."/>
            <person name="Daum C."/>
            <person name="Copeland A."/>
            <person name="Chen I.A."/>
            <person name="Ivanova N.N."/>
            <person name="Kyrpides N.C."/>
            <person name="Shapiro N."/>
            <person name="Eloe-Fadrosh E.A."/>
            <person name="Pietrasiak N."/>
        </authorList>
    </citation>
    <scope>NUCLEOTIDE SEQUENCE</scope>
    <source>
        <strain evidence="1">UHER 2000/2452</strain>
    </source>
</reference>
<gene>
    <name evidence="1" type="ORF">KME15_12385</name>
</gene>
<dbReference type="EMBL" id="JAHHHD010000012">
    <property type="protein sequence ID" value="MBW4659465.1"/>
    <property type="molecule type" value="Genomic_DNA"/>
</dbReference>
<protein>
    <submittedName>
        <fullName evidence="1">Uncharacterized protein</fullName>
    </submittedName>
</protein>
<dbReference type="Proteomes" id="UP000757435">
    <property type="component" value="Unassembled WGS sequence"/>
</dbReference>
<proteinExistence type="predicted"/>
<evidence type="ECO:0000313" key="1">
    <source>
        <dbReference type="EMBL" id="MBW4659465.1"/>
    </source>
</evidence>
<name>A0A951UMH3_9CYAN</name>
<sequence length="104" mass="11336">MRNRSIVASLLAMVVSEFAIAGIVHAAGIPLLNYTCPTGIEVHADEGGYFYINGEEAKLQKFSETYYEATLRRITVSVTLNPDGTTNMSYTRRNGANGICTART</sequence>
<evidence type="ECO:0000313" key="2">
    <source>
        <dbReference type="Proteomes" id="UP000757435"/>
    </source>
</evidence>
<organism evidence="1 2">
    <name type="scientific">Drouetiella hepatica Uher 2000/2452</name>
    <dbReference type="NCBI Taxonomy" id="904376"/>
    <lineage>
        <taxon>Bacteria</taxon>
        <taxon>Bacillati</taxon>
        <taxon>Cyanobacteriota</taxon>
        <taxon>Cyanophyceae</taxon>
        <taxon>Oculatellales</taxon>
        <taxon>Oculatellaceae</taxon>
        <taxon>Drouetiella</taxon>
    </lineage>
</organism>
<dbReference type="AlphaFoldDB" id="A0A951UMH3"/>